<keyword evidence="2" id="KW-1185">Reference proteome</keyword>
<protein>
    <submittedName>
        <fullName evidence="1">Uncharacterized protein</fullName>
    </submittedName>
</protein>
<reference evidence="1" key="1">
    <citation type="submission" date="2022-07" db="EMBL/GenBank/DDBJ databases">
        <title>Genome Sequence of Phlebia brevispora.</title>
        <authorList>
            <person name="Buettner E."/>
        </authorList>
    </citation>
    <scope>NUCLEOTIDE SEQUENCE</scope>
    <source>
        <strain evidence="1">MPL23</strain>
    </source>
</reference>
<accession>A0ACC1TBT2</accession>
<dbReference type="Proteomes" id="UP001148662">
    <property type="component" value="Unassembled WGS sequence"/>
</dbReference>
<organism evidence="1 2">
    <name type="scientific">Phlebia brevispora</name>
    <dbReference type="NCBI Taxonomy" id="194682"/>
    <lineage>
        <taxon>Eukaryota</taxon>
        <taxon>Fungi</taxon>
        <taxon>Dikarya</taxon>
        <taxon>Basidiomycota</taxon>
        <taxon>Agaricomycotina</taxon>
        <taxon>Agaricomycetes</taxon>
        <taxon>Polyporales</taxon>
        <taxon>Meruliaceae</taxon>
        <taxon>Phlebia</taxon>
    </lineage>
</organism>
<dbReference type="EMBL" id="JANHOG010000152">
    <property type="protein sequence ID" value="KAJ3557516.1"/>
    <property type="molecule type" value="Genomic_DNA"/>
</dbReference>
<name>A0ACC1TBT2_9APHY</name>
<comment type="caution">
    <text evidence="1">The sequence shown here is derived from an EMBL/GenBank/DDBJ whole genome shotgun (WGS) entry which is preliminary data.</text>
</comment>
<evidence type="ECO:0000313" key="1">
    <source>
        <dbReference type="EMBL" id="KAJ3557516.1"/>
    </source>
</evidence>
<sequence>MDPRTPLLKGNIEEEVVEVDSSDVDDDLDDPLKRKELERRLLWKLDKRMSILMLIYILNFIDRNNAGAARLRGFEDDLQLKGQQFATVLSVLYIGYISMQVPSNMFLNHIGKPSVYLPVCMSLWGFVSLMTGFARNFYDVLFTRFVLGILEASFFPGALFLISKWYKRNETGVRTSILFCGGIISNAFGALIASAILDNMEGVLGRAAWRWLFYTEGFVTIVVALSAMFILPDFPETTRRGWLTDQEIRLALLRMHEDSDHSVPIQQESRASMLKSGFWLAMKDGNVYLLTLVQAAQNVSAGFTVYFPTLAATLGVERKIALLLCAPPYLCAAVLAYFVARRSDRENERFMHIALPFCVGIFGLMIPFFTTNVTARYVSMFLMPQSYAGIGVLFAWCGNTFPSPPAKRAVALAFINSFSQFGNALGAYAWPVAWAPTYRPSYMICMLASLSTIALCYVLKRRLAALNRKLAEEEIERNAPGQRASCTALSPCRRVKDGSLDAERGDKTQRAVETAFSHPRRDEPPRNPFTAMASFTEGLELHIPLLKDNAEEEIFEVADSDEFDELDDPMKRRELERALLWKLDKRMSVLMFIYILNVLDRNNAGAARLRGFEDDLQLKGQQFATVLSVLYVGYISMQVPSNMFLNHIGKPSVYLPICMAIWGFVSLMTGFARNFYDVLFTRFLLGILEASFFPGALFLISKWYKRKETGVRTSILLCGGIISNAFGALIASVILDNMEGVLGRAAWRWLFYIEGFTTVVVAISAIFILPDFPETSRPGWLSYQEIRLAILRIHEDSDHSGPIQRVSRVSMLKAGFWMAMKDGNVFLLTLVQMMQIISSSFTVYFPTLAATLGYERKVTLLLCAPPFLCSAVFAFFVSRRSDRKGERFMHTCVPFCISIVGLVIPFFTLNVIARYISLFLMAQVYAGVGVLFAWCGNTFPSPPAKRAVALAFLNSVSQFGSILGAYAWPAAWGPTYRLSYLICILAALSTILLSYVLKLRLAALNRKLAQSELERSAPETGFRYLESSQGSETETWECSGLYPYGNTVARIRLQPTTCELMFSCVLRIFLSSLTQPITSEQCGSSSALLEMCSRQGWSAASHHKKELAYRAINSTLSNELVEEKLSDEAQYERNDNEFGGTEARKVLESKLLWKLDLRMSVLVVMYILNYLARNNAGAARLRGLEEDLRLHGQEFATLLSILYQFVSFKFIGLQEHDPELARKAIRSSSSLHDDLGCHVHPHRYVRSSGDVNVPHTHISTGITKNFVGALLTRFFLGFVEAAFFPGALFLISKWYKRSELGLRTAILYCGNIISNAFGSLLASGILDGMQGKLGRAAWRWLFYIEGSLTIFVAICAMFILPDFPATTRRGWLSEQERFLAMRRMEEDAGVGDEAETEAGGYATGLLLALKDWKVWWMSLTLTSQVVCLSFNAYFPTLSATMGFGTTVSLLLCAPPFVFTAILAFFVSRHSDKTKERFYHIVVSFAFGIAGFVIAICTMNTAARYVSLFLMAQCYAGFVCMYAWVSNTFPRPPSKRAVALALVNAFSQLGNVAGSYVWPSAWGPTYRNSYAICIATAGCSIIMCYVMKQHLASENRKLNEEEETHGLKEKSYRYWL</sequence>
<evidence type="ECO:0000313" key="2">
    <source>
        <dbReference type="Proteomes" id="UP001148662"/>
    </source>
</evidence>
<proteinExistence type="predicted"/>
<gene>
    <name evidence="1" type="ORF">NM688_g1437</name>
</gene>